<protein>
    <recommendedName>
        <fullName evidence="3">HMG box domain-containing protein</fullName>
    </recommendedName>
</protein>
<dbReference type="AlphaFoldDB" id="A0A6C0EHW2"/>
<name>A0A6C0EHW2_9ZZZZ</name>
<feature type="region of interest" description="Disordered" evidence="2">
    <location>
        <begin position="113"/>
        <end position="200"/>
    </location>
</feature>
<evidence type="ECO:0000256" key="1">
    <source>
        <dbReference type="ARBA" id="ARBA00023125"/>
    </source>
</evidence>
<feature type="domain" description="HMG box" evidence="3">
    <location>
        <begin position="184"/>
        <end position="234"/>
    </location>
</feature>
<dbReference type="PANTHER" id="PTHR46040:SF3">
    <property type="entry name" value="HIGH MOBILITY GROUP PROTEIN 2"/>
    <property type="match status" value="1"/>
</dbReference>
<dbReference type="Gene3D" id="1.10.30.10">
    <property type="entry name" value="High mobility group box domain"/>
    <property type="match status" value="2"/>
</dbReference>
<dbReference type="InterPro" id="IPR036910">
    <property type="entry name" value="HMG_box_dom_sf"/>
</dbReference>
<dbReference type="SUPFAM" id="SSF47095">
    <property type="entry name" value="HMG-box"/>
    <property type="match status" value="2"/>
</dbReference>
<evidence type="ECO:0000259" key="3">
    <source>
        <dbReference type="PROSITE" id="PS50118"/>
    </source>
</evidence>
<feature type="domain" description="HMG box" evidence="3">
    <location>
        <begin position="64"/>
        <end position="132"/>
    </location>
</feature>
<feature type="compositionally biased region" description="Low complexity" evidence="2">
    <location>
        <begin position="138"/>
        <end position="149"/>
    </location>
</feature>
<reference evidence="4" key="1">
    <citation type="journal article" date="2020" name="Nature">
        <title>Giant virus diversity and host interactions through global metagenomics.</title>
        <authorList>
            <person name="Schulz F."/>
            <person name="Roux S."/>
            <person name="Paez-Espino D."/>
            <person name="Jungbluth S."/>
            <person name="Walsh D.A."/>
            <person name="Denef V.J."/>
            <person name="McMahon K.D."/>
            <person name="Konstantinidis K.T."/>
            <person name="Eloe-Fadrosh E.A."/>
            <person name="Kyrpides N.C."/>
            <person name="Woyke T."/>
        </authorList>
    </citation>
    <scope>NUCLEOTIDE SEQUENCE</scope>
    <source>
        <strain evidence="4">GVMAG-M-3300000115-19</strain>
    </source>
</reference>
<evidence type="ECO:0000256" key="2">
    <source>
        <dbReference type="SAM" id="MobiDB-lite"/>
    </source>
</evidence>
<dbReference type="GO" id="GO:0003677">
    <property type="term" value="F:DNA binding"/>
    <property type="evidence" value="ECO:0007669"/>
    <property type="project" value="UniProtKB-KW"/>
</dbReference>
<dbReference type="PROSITE" id="PS50118">
    <property type="entry name" value="HMG_BOX_2"/>
    <property type="match status" value="2"/>
</dbReference>
<accession>A0A6C0EHW2</accession>
<dbReference type="EMBL" id="MN738848">
    <property type="protein sequence ID" value="QHT27970.1"/>
    <property type="molecule type" value="Genomic_DNA"/>
</dbReference>
<feature type="compositionally biased region" description="Basic and acidic residues" evidence="2">
    <location>
        <begin position="113"/>
        <end position="131"/>
    </location>
</feature>
<dbReference type="GO" id="GO:0005634">
    <property type="term" value="C:nucleus"/>
    <property type="evidence" value="ECO:0007669"/>
    <property type="project" value="TreeGrafter"/>
</dbReference>
<dbReference type="SMART" id="SM00398">
    <property type="entry name" value="HMG"/>
    <property type="match status" value="1"/>
</dbReference>
<dbReference type="InterPro" id="IPR009071">
    <property type="entry name" value="HMG_box_dom"/>
</dbReference>
<dbReference type="Pfam" id="PF00505">
    <property type="entry name" value="HMG_box"/>
    <property type="match status" value="2"/>
</dbReference>
<dbReference type="PANTHER" id="PTHR46040">
    <property type="entry name" value="HIGH MOBILITY GROUP PROTEIN 2"/>
    <property type="match status" value="1"/>
</dbReference>
<sequence length="234" mass="26672">MTCSSLIRKSECAFTLAQKIISSLSEKYNFNSEEAWSVISTNTIVQLQKRFKKLKKANNPLSSIKKPRTSFSFFTKYQRVKIAEKNPKASFGELSKLVSVAWKGLSDKERKTYKNMENTDKKRYEKEKTEMLENIDNETSTIEQSSTEIESPEKTTLKKSSKSSKSSKTIKTNNTKPSTTSTPSTPSTGNYNVFQKKTRPLIKKEHPKLALKEINTKLGEMWRGLNATQKGIYV</sequence>
<keyword evidence="1" id="KW-0238">DNA-binding</keyword>
<dbReference type="InterPro" id="IPR051965">
    <property type="entry name" value="ChromReg_NeuronalGeneExpr"/>
</dbReference>
<dbReference type="GO" id="GO:0010468">
    <property type="term" value="P:regulation of gene expression"/>
    <property type="evidence" value="ECO:0007669"/>
    <property type="project" value="TreeGrafter"/>
</dbReference>
<feature type="compositionally biased region" description="Low complexity" evidence="2">
    <location>
        <begin position="163"/>
        <end position="188"/>
    </location>
</feature>
<proteinExistence type="predicted"/>
<organism evidence="4">
    <name type="scientific">viral metagenome</name>
    <dbReference type="NCBI Taxonomy" id="1070528"/>
    <lineage>
        <taxon>unclassified sequences</taxon>
        <taxon>metagenomes</taxon>
        <taxon>organismal metagenomes</taxon>
    </lineage>
</organism>
<dbReference type="CDD" id="cd00084">
    <property type="entry name" value="HMG-box_SF"/>
    <property type="match status" value="1"/>
</dbReference>
<evidence type="ECO:0000313" key="4">
    <source>
        <dbReference type="EMBL" id="QHT27970.1"/>
    </source>
</evidence>